<dbReference type="PANTHER" id="PTHR37943:SF1">
    <property type="entry name" value="PROTEIN VES"/>
    <property type="match status" value="1"/>
</dbReference>
<keyword evidence="2" id="KW-1185">Reference proteome</keyword>
<dbReference type="InterPro" id="IPR014710">
    <property type="entry name" value="RmlC-like_jellyroll"/>
</dbReference>
<dbReference type="PANTHER" id="PTHR37943">
    <property type="entry name" value="PROTEIN VES"/>
    <property type="match status" value="1"/>
</dbReference>
<dbReference type="InterPro" id="IPR010282">
    <property type="entry name" value="Uncharacterised_HutD/Ves"/>
</dbReference>
<dbReference type="Pfam" id="PF05962">
    <property type="entry name" value="HutD"/>
    <property type="match status" value="1"/>
</dbReference>
<dbReference type="AlphaFoldDB" id="A0A7W4PMN1"/>
<proteinExistence type="predicted"/>
<sequence length="192" mass="20741">MKIYRSSDYRRMKWKNGGGETAEIAVFPAHATMDDFAWRISMATVSSNGPFSIFADCDRTLSILSGEGMTLACADRAATYLTTDSAPYAFPADAATTATLADDRVTDLNVMTRRTVMSHSVTRMTVDGEIDIQAADGSVVLFCHDGRMAVTVDGTVASLAPQDCAVVDDMGRRPLVLSGKASFFVIRFNEIS</sequence>
<gene>
    <name evidence="1" type="ORF">HLH28_09555</name>
</gene>
<dbReference type="Proteomes" id="UP000578030">
    <property type="component" value="Unassembled WGS sequence"/>
</dbReference>
<evidence type="ECO:0000313" key="1">
    <source>
        <dbReference type="EMBL" id="MBB2201819.1"/>
    </source>
</evidence>
<accession>A0A7W4PMN1</accession>
<evidence type="ECO:0000313" key="2">
    <source>
        <dbReference type="Proteomes" id="UP000578030"/>
    </source>
</evidence>
<organism evidence="1 2">
    <name type="scientific">Gluconacetobacter tumulisoli</name>
    <dbReference type="NCBI Taxonomy" id="1286189"/>
    <lineage>
        <taxon>Bacteria</taxon>
        <taxon>Pseudomonadati</taxon>
        <taxon>Pseudomonadota</taxon>
        <taxon>Alphaproteobacteria</taxon>
        <taxon>Acetobacterales</taxon>
        <taxon>Acetobacteraceae</taxon>
        <taxon>Gluconacetobacter</taxon>
    </lineage>
</organism>
<dbReference type="SUPFAM" id="SSF51182">
    <property type="entry name" value="RmlC-like cupins"/>
    <property type="match status" value="1"/>
</dbReference>
<dbReference type="EMBL" id="JABEQM010000006">
    <property type="protein sequence ID" value="MBB2201819.1"/>
    <property type="molecule type" value="Genomic_DNA"/>
</dbReference>
<dbReference type="InterPro" id="IPR011051">
    <property type="entry name" value="RmlC_Cupin_sf"/>
</dbReference>
<dbReference type="Gene3D" id="2.60.120.10">
    <property type="entry name" value="Jelly Rolls"/>
    <property type="match status" value="1"/>
</dbReference>
<name>A0A7W4PMN1_9PROT</name>
<comment type="caution">
    <text evidence="1">The sequence shown here is derived from an EMBL/GenBank/DDBJ whole genome shotgun (WGS) entry which is preliminary data.</text>
</comment>
<reference evidence="1 2" key="1">
    <citation type="submission" date="2020-04" db="EMBL/GenBank/DDBJ databases">
        <title>Description of novel Gluconacetobacter.</title>
        <authorList>
            <person name="Sombolestani A."/>
        </authorList>
    </citation>
    <scope>NUCLEOTIDE SEQUENCE [LARGE SCALE GENOMIC DNA]</scope>
    <source>
        <strain evidence="1 2">LMG 27802</strain>
    </source>
</reference>
<dbReference type="RefSeq" id="WP_182958171.1">
    <property type="nucleotide sequence ID" value="NZ_JABEQM010000006.1"/>
</dbReference>
<protein>
    <submittedName>
        <fullName evidence="1">HutD family protein</fullName>
    </submittedName>
</protein>